<accession>A0A3Q3E2P0</accession>
<dbReference type="Ensembl" id="ENSLBET00000001528.1">
    <property type="protein sequence ID" value="ENSLBEP00000001427.1"/>
    <property type="gene ID" value="ENSLBEG00000001104.1"/>
</dbReference>
<dbReference type="InterPro" id="IPR009091">
    <property type="entry name" value="RCC1/BLIP-II"/>
</dbReference>
<dbReference type="PRINTS" id="PR00633">
    <property type="entry name" value="RCCNDNSATION"/>
</dbReference>
<keyword evidence="25" id="KW-1185">Reference proteome</keyword>
<dbReference type="Pfam" id="PF25390">
    <property type="entry name" value="WD40_RLD"/>
    <property type="match status" value="1"/>
</dbReference>
<keyword evidence="13" id="KW-0333">Golgi apparatus</keyword>
<evidence type="ECO:0000256" key="15">
    <source>
        <dbReference type="ARBA" id="ARBA00023212"/>
    </source>
</evidence>
<evidence type="ECO:0000256" key="2">
    <source>
        <dbReference type="ARBA" id="ARBA00004300"/>
    </source>
</evidence>
<feature type="domain" description="RCC1-like" evidence="23">
    <location>
        <begin position="32"/>
        <end position="364"/>
    </location>
</feature>
<dbReference type="InterPro" id="IPR058923">
    <property type="entry name" value="RCC1-like_dom"/>
</dbReference>
<dbReference type="GO" id="GO:0005813">
    <property type="term" value="C:centrosome"/>
    <property type="evidence" value="ECO:0007669"/>
    <property type="project" value="UniProtKB-SubCell"/>
</dbReference>
<proteinExistence type="predicted"/>
<protein>
    <recommendedName>
        <fullName evidence="20">X-linked retinitis pigmentosa GTPase regulator</fullName>
    </recommendedName>
</protein>
<dbReference type="InterPro" id="IPR051625">
    <property type="entry name" value="Signaling_Regulatory_Domain"/>
</dbReference>
<feature type="repeat" description="RCC1" evidence="21">
    <location>
        <begin position="107"/>
        <end position="159"/>
    </location>
</feature>
<keyword evidence="16" id="KW-0966">Cell projection</keyword>
<dbReference type="GO" id="GO:0007601">
    <property type="term" value="P:visual perception"/>
    <property type="evidence" value="ECO:0007669"/>
    <property type="project" value="UniProtKB-KW"/>
</dbReference>
<evidence type="ECO:0000256" key="22">
    <source>
        <dbReference type="SAM" id="MobiDB-lite"/>
    </source>
</evidence>
<evidence type="ECO:0000256" key="17">
    <source>
        <dbReference type="ARBA" id="ARBA00023288"/>
    </source>
</evidence>
<comment type="subcellular location">
    <subcellularLocation>
        <location evidence="1">Cytoplasm</location>
        <location evidence="1">Cytoskeleton</location>
        <location evidence="1">Cilium basal body</location>
    </subcellularLocation>
    <subcellularLocation>
        <location evidence="4">Cytoplasm</location>
        <location evidence="4">Cytoskeleton</location>
        <location evidence="4">Flagellum axoneme</location>
    </subcellularLocation>
    <subcellularLocation>
        <location evidence="2">Cytoplasm</location>
        <location evidence="2">Cytoskeleton</location>
        <location evidence="2">Microtubule organizing center</location>
        <location evidence="2">Centrosome</location>
    </subcellularLocation>
    <subcellularLocation>
        <location evidence="3">Golgi apparatus</location>
    </subcellularLocation>
</comment>
<dbReference type="PROSITE" id="PS00626">
    <property type="entry name" value="RCC1_2"/>
    <property type="match status" value="4"/>
</dbReference>
<evidence type="ECO:0000313" key="24">
    <source>
        <dbReference type="Ensembl" id="ENSLBEP00000001427.1"/>
    </source>
</evidence>
<evidence type="ECO:0000256" key="11">
    <source>
        <dbReference type="ARBA" id="ARBA00022794"/>
    </source>
</evidence>
<evidence type="ECO:0000256" key="3">
    <source>
        <dbReference type="ARBA" id="ARBA00004555"/>
    </source>
</evidence>
<feature type="compositionally biased region" description="Low complexity" evidence="22">
    <location>
        <begin position="460"/>
        <end position="471"/>
    </location>
</feature>
<keyword evidence="11" id="KW-0970">Cilium biogenesis/degradation</keyword>
<evidence type="ECO:0000256" key="21">
    <source>
        <dbReference type="PROSITE-ProRule" id="PRU00235"/>
    </source>
</evidence>
<evidence type="ECO:0000256" key="8">
    <source>
        <dbReference type="ARBA" id="ARBA00022606"/>
    </source>
</evidence>
<feature type="repeat" description="RCC1" evidence="21">
    <location>
        <begin position="210"/>
        <end position="262"/>
    </location>
</feature>
<dbReference type="STRING" id="56723.ENSLBEP00000001427"/>
<keyword evidence="19" id="KW-0844">Vision</keyword>
<feature type="repeat" description="RCC1" evidence="21">
    <location>
        <begin position="13"/>
        <end position="54"/>
    </location>
</feature>
<dbReference type="FunFam" id="2.130.10.30:FF:000013">
    <property type="entry name" value="Retinitis pigmentosa GTPase regulator isoform 1"/>
    <property type="match status" value="1"/>
</dbReference>
<feature type="repeat" description="RCC1" evidence="21">
    <location>
        <begin position="160"/>
        <end position="209"/>
    </location>
</feature>
<feature type="region of interest" description="Disordered" evidence="22">
    <location>
        <begin position="457"/>
        <end position="586"/>
    </location>
</feature>
<evidence type="ECO:0000256" key="4">
    <source>
        <dbReference type="ARBA" id="ARBA00004611"/>
    </source>
</evidence>
<evidence type="ECO:0000256" key="5">
    <source>
        <dbReference type="ARBA" id="ARBA00022481"/>
    </source>
</evidence>
<dbReference type="InterPro" id="IPR000408">
    <property type="entry name" value="Reg_chr_condens"/>
</dbReference>
<keyword evidence="18" id="KW-0636">Prenylation</keyword>
<sequence>MTGQRDEDIPETGAIFTFGKSSFADNVPGQFWLKNDHPVQVSCGGEHTAVITENGRLLMFGDNTWGQLGHGLKPAANKPATVKALKNEKVKLVACGRDHTIVCTGRGNVYGAGSNQDGQLGLGHCNNSTSFHLLHPFCDHAPIKMLSAGCNTSAALTEDGRLFMWGDNSTGQIGLGDEGFVAEPREVDVGEDVMWVSCGYHHSAFITVTGDLYTFGETEHGRLGLQEEQLANHRVPQRVQGILGRVIKVSCGGEHTVALTEESVYTFGRGQHGQLGHGTFQFEADLPKTLEHFYDSSIKHIACGENHTAVITDDGLLYTFGDGRHGKLGIGEENFFNRFSPTLCTRFLKYNVQSVSCGGNHMLVLAALRPPESREDDLEKDVTNSENFWESRYTDILLLETLIDPNTLVPRPAVTARARHREKVRTYTFSLELFGEMFQNLPRLNSDFLNTSWQASRNIPTPKTLSTKTTPSPSPRPKSVATQSPVLSSKPSSPRPLSSDTLQSKSSKAASSRSKSKELPSPLLSPKSITKQRPYIPGTSRKTATQPARKALIEKSLSPLSPAEPSFPSRPSSDISNKDLSDDGHSVALESGNLNFLF</sequence>
<evidence type="ECO:0000256" key="12">
    <source>
        <dbReference type="ARBA" id="ARBA00022846"/>
    </source>
</evidence>
<feature type="compositionally biased region" description="Low complexity" evidence="22">
    <location>
        <begin position="484"/>
        <end position="528"/>
    </location>
</feature>
<evidence type="ECO:0000256" key="13">
    <source>
        <dbReference type="ARBA" id="ARBA00023034"/>
    </source>
</evidence>
<dbReference type="GO" id="GO:0030030">
    <property type="term" value="P:cell projection organization"/>
    <property type="evidence" value="ECO:0007669"/>
    <property type="project" value="UniProtKB-KW"/>
</dbReference>
<evidence type="ECO:0000256" key="10">
    <source>
        <dbReference type="ARBA" id="ARBA00022737"/>
    </source>
</evidence>
<dbReference type="AlphaFoldDB" id="A0A3Q3E2P0"/>
<dbReference type="PANTHER" id="PTHR22872">
    <property type="entry name" value="BTK-BINDING PROTEIN-RELATED"/>
    <property type="match status" value="1"/>
</dbReference>
<evidence type="ECO:0000256" key="20">
    <source>
        <dbReference type="ARBA" id="ARBA00073293"/>
    </source>
</evidence>
<keyword evidence="14" id="KW-0969">Cilium</keyword>
<keyword evidence="12" id="KW-0282">Flagellum</keyword>
<keyword evidence="17" id="KW-0449">Lipoprotein</keyword>
<dbReference type="Proteomes" id="UP000261660">
    <property type="component" value="Unplaced"/>
</dbReference>
<keyword evidence="10" id="KW-0677">Repeat</keyword>
<keyword evidence="8" id="KW-0716">Sensory transduction</keyword>
<keyword evidence="5" id="KW-0488">Methylation</keyword>
<dbReference type="Gene3D" id="2.130.10.30">
    <property type="entry name" value="Regulator of chromosome condensation 1/beta-lactamase-inhibitor protein II"/>
    <property type="match status" value="1"/>
</dbReference>
<evidence type="ECO:0000256" key="18">
    <source>
        <dbReference type="ARBA" id="ARBA00023289"/>
    </source>
</evidence>
<keyword evidence="7" id="KW-0597">Phosphoprotein</keyword>
<evidence type="ECO:0000256" key="7">
    <source>
        <dbReference type="ARBA" id="ARBA00022553"/>
    </source>
</evidence>
<keyword evidence="15" id="KW-0206">Cytoskeleton</keyword>
<reference evidence="24" key="2">
    <citation type="submission" date="2025-09" db="UniProtKB">
        <authorList>
            <consortium name="Ensembl"/>
        </authorList>
    </citation>
    <scope>IDENTIFICATION</scope>
</reference>
<dbReference type="PROSITE" id="PS50012">
    <property type="entry name" value="RCC1_3"/>
    <property type="match status" value="7"/>
</dbReference>
<reference evidence="24" key="1">
    <citation type="submission" date="2025-08" db="UniProtKB">
        <authorList>
            <consortium name="Ensembl"/>
        </authorList>
    </citation>
    <scope>IDENTIFICATION</scope>
</reference>
<dbReference type="PANTHER" id="PTHR22872:SF9">
    <property type="entry name" value="X-LINKED RETINITIS PIGMENTOSA GTPASE REGULATOR"/>
    <property type="match status" value="1"/>
</dbReference>
<keyword evidence="6" id="KW-0963">Cytoplasm</keyword>
<evidence type="ECO:0000256" key="1">
    <source>
        <dbReference type="ARBA" id="ARBA00004120"/>
    </source>
</evidence>
<feature type="compositionally biased region" description="Basic and acidic residues" evidence="22">
    <location>
        <begin position="576"/>
        <end position="585"/>
    </location>
</feature>
<evidence type="ECO:0000259" key="23">
    <source>
        <dbReference type="Pfam" id="PF25390"/>
    </source>
</evidence>
<name>A0A3Q3E2P0_9LABR</name>
<evidence type="ECO:0000256" key="6">
    <source>
        <dbReference type="ARBA" id="ARBA00022490"/>
    </source>
</evidence>
<evidence type="ECO:0000313" key="25">
    <source>
        <dbReference type="Proteomes" id="UP000261660"/>
    </source>
</evidence>
<evidence type="ECO:0000256" key="14">
    <source>
        <dbReference type="ARBA" id="ARBA00023069"/>
    </source>
</evidence>
<feature type="repeat" description="RCC1" evidence="21">
    <location>
        <begin position="315"/>
        <end position="368"/>
    </location>
</feature>
<feature type="repeat" description="RCC1" evidence="21">
    <location>
        <begin position="262"/>
        <end position="314"/>
    </location>
</feature>
<organism evidence="24 25">
    <name type="scientific">Labrus bergylta</name>
    <name type="common">ballan wrasse</name>
    <dbReference type="NCBI Taxonomy" id="56723"/>
    <lineage>
        <taxon>Eukaryota</taxon>
        <taxon>Metazoa</taxon>
        <taxon>Chordata</taxon>
        <taxon>Craniata</taxon>
        <taxon>Vertebrata</taxon>
        <taxon>Euteleostomi</taxon>
        <taxon>Actinopterygii</taxon>
        <taxon>Neopterygii</taxon>
        <taxon>Teleostei</taxon>
        <taxon>Neoteleostei</taxon>
        <taxon>Acanthomorphata</taxon>
        <taxon>Eupercaria</taxon>
        <taxon>Labriformes</taxon>
        <taxon>Labridae</taxon>
        <taxon>Labrus</taxon>
    </lineage>
</organism>
<dbReference type="GO" id="GO:0005929">
    <property type="term" value="C:cilium"/>
    <property type="evidence" value="ECO:0007669"/>
    <property type="project" value="UniProtKB-ARBA"/>
</dbReference>
<evidence type="ECO:0000256" key="19">
    <source>
        <dbReference type="ARBA" id="ARBA00023305"/>
    </source>
</evidence>
<dbReference type="InParanoid" id="A0A3Q3E2P0"/>
<evidence type="ECO:0000256" key="16">
    <source>
        <dbReference type="ARBA" id="ARBA00023273"/>
    </source>
</evidence>
<feature type="repeat" description="RCC1" evidence="21">
    <location>
        <begin position="55"/>
        <end position="106"/>
    </location>
</feature>
<dbReference type="GO" id="GO:0005794">
    <property type="term" value="C:Golgi apparatus"/>
    <property type="evidence" value="ECO:0007669"/>
    <property type="project" value="UniProtKB-SubCell"/>
</dbReference>
<dbReference type="SUPFAM" id="SSF50985">
    <property type="entry name" value="RCC1/BLIP-II"/>
    <property type="match status" value="1"/>
</dbReference>
<dbReference type="GeneTree" id="ENSGT00940000159616"/>
<keyword evidence="9" id="KW-0344">Guanine-nucleotide releasing factor</keyword>
<evidence type="ECO:0000256" key="9">
    <source>
        <dbReference type="ARBA" id="ARBA00022658"/>
    </source>
</evidence>
<dbReference type="GO" id="GO:0005085">
    <property type="term" value="F:guanyl-nucleotide exchange factor activity"/>
    <property type="evidence" value="ECO:0007669"/>
    <property type="project" value="UniProtKB-KW"/>
</dbReference>